<proteinExistence type="predicted"/>
<evidence type="ECO:0000313" key="2">
    <source>
        <dbReference type="EMBL" id="OGZ62143.1"/>
    </source>
</evidence>
<reference evidence="2 3" key="1">
    <citation type="journal article" date="2016" name="Nat. Commun.">
        <title>Thousands of microbial genomes shed light on interconnected biogeochemical processes in an aquifer system.</title>
        <authorList>
            <person name="Anantharaman K."/>
            <person name="Brown C.T."/>
            <person name="Hug L.A."/>
            <person name="Sharon I."/>
            <person name="Castelle C.J."/>
            <person name="Probst A.J."/>
            <person name="Thomas B.C."/>
            <person name="Singh A."/>
            <person name="Wilkins M.J."/>
            <person name="Karaoz U."/>
            <person name="Brodie E.L."/>
            <person name="Williams K.H."/>
            <person name="Hubbard S.S."/>
            <person name="Banfield J.F."/>
        </authorList>
    </citation>
    <scope>NUCLEOTIDE SEQUENCE [LARGE SCALE GENOMIC DNA]</scope>
</reference>
<feature type="signal peptide" evidence="1">
    <location>
        <begin position="1"/>
        <end position="21"/>
    </location>
</feature>
<gene>
    <name evidence="2" type="ORF">A3H51_01160</name>
</gene>
<keyword evidence="1" id="KW-0732">Signal</keyword>
<evidence type="ECO:0000256" key="1">
    <source>
        <dbReference type="SAM" id="SignalP"/>
    </source>
</evidence>
<sequence length="141" mass="14983">MKSTKVILTLGLLSLSGSILAGNICIKNQMAKGGYKYLGALFTGNTLPSVFDTSFCTTNQNGLAQTIYVCPTVTSTTKQCVYITTIQSTGTGNATFIVKGHKTVSSNFSNLKAYCKGAVKYQKNATVTTDLPTHDMPSCMS</sequence>
<dbReference type="Proteomes" id="UP000178509">
    <property type="component" value="Unassembled WGS sequence"/>
</dbReference>
<evidence type="ECO:0000313" key="3">
    <source>
        <dbReference type="Proteomes" id="UP000178509"/>
    </source>
</evidence>
<organism evidence="2 3">
    <name type="scientific">Candidatus Spechtbacteria bacterium RIFCSPLOWO2_02_FULL_38_8</name>
    <dbReference type="NCBI Taxonomy" id="1802164"/>
    <lineage>
        <taxon>Bacteria</taxon>
        <taxon>Candidatus Spechtiibacteriota</taxon>
    </lineage>
</organism>
<dbReference type="AlphaFoldDB" id="A0A1G2HI62"/>
<comment type="caution">
    <text evidence="2">The sequence shown here is derived from an EMBL/GenBank/DDBJ whole genome shotgun (WGS) entry which is preliminary data.</text>
</comment>
<feature type="chain" id="PRO_5009583115" evidence="1">
    <location>
        <begin position="22"/>
        <end position="141"/>
    </location>
</feature>
<protein>
    <submittedName>
        <fullName evidence="2">Uncharacterized protein</fullName>
    </submittedName>
</protein>
<dbReference type="STRING" id="1802164.A3H51_01160"/>
<dbReference type="EMBL" id="MHOJ01000025">
    <property type="protein sequence ID" value="OGZ62143.1"/>
    <property type="molecule type" value="Genomic_DNA"/>
</dbReference>
<accession>A0A1G2HI62</accession>
<name>A0A1G2HI62_9BACT</name>